<name>A0ACC2T0W8_9FUNG</name>
<evidence type="ECO:0000313" key="2">
    <source>
        <dbReference type="Proteomes" id="UP001165960"/>
    </source>
</evidence>
<accession>A0ACC2T0W8</accession>
<dbReference type="EMBL" id="QTSX02003777">
    <property type="protein sequence ID" value="KAJ9068156.1"/>
    <property type="molecule type" value="Genomic_DNA"/>
</dbReference>
<dbReference type="Proteomes" id="UP001165960">
    <property type="component" value="Unassembled WGS sequence"/>
</dbReference>
<evidence type="ECO:0000313" key="1">
    <source>
        <dbReference type="EMBL" id="KAJ9068156.1"/>
    </source>
</evidence>
<keyword evidence="2" id="KW-1185">Reference proteome</keyword>
<keyword evidence="1" id="KW-0560">Oxidoreductase</keyword>
<protein>
    <submittedName>
        <fullName evidence="1">Fatty acid alpha-hydroxylase</fullName>
        <ecNumber evidence="1">1.14.18.6</ecNumber>
    </submittedName>
</protein>
<reference evidence="1" key="1">
    <citation type="submission" date="2022-04" db="EMBL/GenBank/DDBJ databases">
        <title>Genome of the entomopathogenic fungus Entomophthora muscae.</title>
        <authorList>
            <person name="Elya C."/>
            <person name="Lovett B.R."/>
            <person name="Lee E."/>
            <person name="Macias A.M."/>
            <person name="Hajek A.E."/>
            <person name="De Bivort B.L."/>
            <person name="Kasson M.T."/>
            <person name="De Fine Licht H.H."/>
            <person name="Stajich J.E."/>
        </authorList>
    </citation>
    <scope>NUCLEOTIDE SEQUENCE</scope>
    <source>
        <strain evidence="1">Berkeley</strain>
    </source>
</reference>
<proteinExistence type="predicted"/>
<dbReference type="EC" id="1.14.18.6" evidence="1"/>
<comment type="caution">
    <text evidence="1">The sequence shown here is derived from an EMBL/GenBank/DDBJ whole genome shotgun (WGS) entry which is preliminary data.</text>
</comment>
<gene>
    <name evidence="1" type="primary">SCS7_5</name>
    <name evidence="1" type="ORF">DSO57_1031489</name>
</gene>
<organism evidence="1 2">
    <name type="scientific">Entomophthora muscae</name>
    <dbReference type="NCBI Taxonomy" id="34485"/>
    <lineage>
        <taxon>Eukaryota</taxon>
        <taxon>Fungi</taxon>
        <taxon>Fungi incertae sedis</taxon>
        <taxon>Zoopagomycota</taxon>
        <taxon>Entomophthoromycotina</taxon>
        <taxon>Entomophthoromycetes</taxon>
        <taxon>Entomophthorales</taxon>
        <taxon>Entomophthoraceae</taxon>
        <taxon>Entomophthora</taxon>
    </lineage>
</organism>
<sequence>MYIKPGLSQSLAMRDRLVTLSELECNRSKASCWIAYRGRVYDVTRFAQDHPGGEQLVLEYGGKDITEVLHDPTQHRHSQEAIELLDELAVGRIHEKYTDLEADRKEKFLDLSKPLFDQMLVNTFTKDFYLEQVHRPRYTPNSPLLFSNPYLELLTRTPWYVVPLFWTPLALIFAYLSLSQLDVPCFVSLFMTGVFMFGLVEYTIHRFLFHVDELIPDHPMCLFFHFMVHGVHHYLPMDRMRLVMPPVLSLAIGIPILLLTVKLLSLPLAFGFLSGLIVGYMIYDLMHYFLHHAVGANLLPPHFQAMKTYHLAHHYQDPTVGFGITSKLWDRLFGTELVINPKLV</sequence>